<name>W6JII7_9POXV</name>
<dbReference type="Proteomes" id="UP000174145">
    <property type="component" value="Segment"/>
</dbReference>
<dbReference type="EMBL" id="AP013055">
    <property type="protein sequence ID" value="BAO49616.1"/>
    <property type="molecule type" value="Genomic_DNA"/>
</dbReference>
<dbReference type="GeneID" id="18263437"/>
<dbReference type="KEGG" id="vg:18263437"/>
<dbReference type="KEGG" id="vg:18263685"/>
<reference evidence="1 2" key="1">
    <citation type="journal article" date="2014" name="Virology">
        <title>The complete genome sequence of the Alphaentomopoxvirus Anomala cuprea entomopoxvirus, including its terminal hairpin loop sequences, suggests a potentially unique mode of apoptosis inhibition and mode of DNA replication.</title>
        <authorList>
            <person name="Mitsuhashi W."/>
            <person name="Miyamoto K."/>
            <person name="Wada S."/>
        </authorList>
    </citation>
    <scope>NUCLEOTIDE SEQUENCE [LARGE SCALE GENOMIC DNA]</scope>
    <source>
        <strain evidence="1">CV6M</strain>
    </source>
</reference>
<dbReference type="RefSeq" id="YP_009001729.1">
    <property type="nucleotide sequence ID" value="NC_023426.1"/>
</dbReference>
<evidence type="ECO:0000313" key="1">
    <source>
        <dbReference type="EMBL" id="BAO49368.1"/>
    </source>
</evidence>
<dbReference type="GeneID" id="18263685"/>
<evidence type="ECO:0000313" key="2">
    <source>
        <dbReference type="Proteomes" id="UP000174145"/>
    </source>
</evidence>
<protein>
    <submittedName>
        <fullName evidence="1">Uncharacterized protein</fullName>
    </submittedName>
</protein>
<sequence>MDQLNLSLERKYNTMIHNKFKLIGKHCLFTVFKTNNNDNEYYISKIQERDHIKREQILRQQYSNLEEKLSFRKVRNGNYLFDKIRTKLEEEENGIETNRNLIILKNITETEFLIRIQELYEEHDYTDSE</sequence>
<proteinExistence type="predicted"/>
<organism evidence="1 2">
    <name type="scientific">Alphaentomopoxvirus acuprea</name>
    <dbReference type="NCBI Taxonomy" id="62099"/>
    <lineage>
        <taxon>Viruses</taxon>
        <taxon>Varidnaviria</taxon>
        <taxon>Bamfordvirae</taxon>
        <taxon>Nucleocytoviricota</taxon>
        <taxon>Pokkesviricetes</taxon>
        <taxon>Chitovirales</taxon>
        <taxon>Poxviridae</taxon>
        <taxon>Entomopoxvirinae</taxon>
        <taxon>Alphaentomopoxvirus</taxon>
    </lineage>
</organism>
<dbReference type="RefSeq" id="YP_009001481.1">
    <property type="nucleotide sequence ID" value="NC_023426.1"/>
</dbReference>
<accession>W6JII7</accession>
<dbReference type="EMBL" id="AP013055">
    <property type="protein sequence ID" value="BAO49368.1"/>
    <property type="molecule type" value="Genomic_DNA"/>
</dbReference>
<keyword evidence="2" id="KW-1185">Reference proteome</keyword>